<organism evidence="11">
    <name type="scientific">marine sediment metagenome</name>
    <dbReference type="NCBI Taxonomy" id="412755"/>
    <lineage>
        <taxon>unclassified sequences</taxon>
        <taxon>metagenomes</taxon>
        <taxon>ecological metagenomes</taxon>
    </lineage>
</organism>
<dbReference type="AlphaFoldDB" id="X1AN23"/>
<dbReference type="Gene3D" id="3.40.50.20">
    <property type="match status" value="1"/>
</dbReference>
<comment type="cofactor">
    <cofactor evidence="2">
        <name>Mg(2+)</name>
        <dbReference type="ChEBI" id="CHEBI:18420"/>
    </cofactor>
</comment>
<evidence type="ECO:0000256" key="7">
    <source>
        <dbReference type="ARBA" id="ARBA00022842"/>
    </source>
</evidence>
<evidence type="ECO:0000256" key="9">
    <source>
        <dbReference type="ARBA" id="ARBA00023211"/>
    </source>
</evidence>
<reference evidence="11" key="1">
    <citation type="journal article" date="2014" name="Front. Microbiol.">
        <title>High frequency of phylogenetically diverse reductive dehalogenase-homologous genes in deep subseafloor sedimentary metagenomes.</title>
        <authorList>
            <person name="Kawai M."/>
            <person name="Futagami T."/>
            <person name="Toyoda A."/>
            <person name="Takaki Y."/>
            <person name="Nishi S."/>
            <person name="Hori S."/>
            <person name="Arai W."/>
            <person name="Tsubouchi T."/>
            <person name="Morono Y."/>
            <person name="Uchiyama I."/>
            <person name="Ito T."/>
            <person name="Fujiyama A."/>
            <person name="Inagaki F."/>
            <person name="Takami H."/>
        </authorList>
    </citation>
    <scope>NUCLEOTIDE SEQUENCE</scope>
    <source>
        <strain evidence="11">Expedition CK06-06</strain>
    </source>
</reference>
<evidence type="ECO:0000256" key="5">
    <source>
        <dbReference type="ARBA" id="ARBA00022741"/>
    </source>
</evidence>
<proteinExistence type="predicted"/>
<gene>
    <name evidence="11" type="ORF">S01H4_36121</name>
</gene>
<dbReference type="InterPro" id="IPR013651">
    <property type="entry name" value="ATP-grasp_RimK-type"/>
</dbReference>
<dbReference type="Pfam" id="PF18030">
    <property type="entry name" value="Rimk_N"/>
    <property type="match status" value="1"/>
</dbReference>
<dbReference type="Gene3D" id="3.30.470.20">
    <property type="entry name" value="ATP-grasp fold, B domain"/>
    <property type="match status" value="1"/>
</dbReference>
<dbReference type="GO" id="GO:0005737">
    <property type="term" value="C:cytoplasm"/>
    <property type="evidence" value="ECO:0007669"/>
    <property type="project" value="TreeGrafter"/>
</dbReference>
<dbReference type="GO" id="GO:0006412">
    <property type="term" value="P:translation"/>
    <property type="evidence" value="ECO:0007669"/>
    <property type="project" value="UniProtKB-KW"/>
</dbReference>
<comment type="cofactor">
    <cofactor evidence="1">
        <name>Mn(2+)</name>
        <dbReference type="ChEBI" id="CHEBI:29035"/>
    </cofactor>
</comment>
<evidence type="ECO:0000256" key="1">
    <source>
        <dbReference type="ARBA" id="ARBA00001936"/>
    </source>
</evidence>
<keyword evidence="9" id="KW-0464">Manganese</keyword>
<dbReference type="InterPro" id="IPR004666">
    <property type="entry name" value="Rp_bS6_RimK/Lys_biosynth_LsyX"/>
</dbReference>
<keyword evidence="4" id="KW-0479">Metal-binding</keyword>
<keyword evidence="7" id="KW-0460">Magnesium</keyword>
<feature type="non-terminal residue" evidence="11">
    <location>
        <position position="237"/>
    </location>
</feature>
<evidence type="ECO:0000313" key="11">
    <source>
        <dbReference type="EMBL" id="GAG84115.1"/>
    </source>
</evidence>
<dbReference type="Gene3D" id="3.30.1490.20">
    <property type="entry name" value="ATP-grasp fold, A domain"/>
    <property type="match status" value="1"/>
</dbReference>
<dbReference type="PROSITE" id="PS50975">
    <property type="entry name" value="ATP_GRASP"/>
    <property type="match status" value="1"/>
</dbReference>
<keyword evidence="5" id="KW-0547">Nucleotide-binding</keyword>
<evidence type="ECO:0000256" key="2">
    <source>
        <dbReference type="ARBA" id="ARBA00001946"/>
    </source>
</evidence>
<evidence type="ECO:0000256" key="3">
    <source>
        <dbReference type="ARBA" id="ARBA00022598"/>
    </source>
</evidence>
<evidence type="ECO:0000256" key="4">
    <source>
        <dbReference type="ARBA" id="ARBA00022723"/>
    </source>
</evidence>
<dbReference type="PANTHER" id="PTHR21621:SF2">
    <property type="entry name" value="COENZYME GAMMA-F420-2:ALPHA-L-GLUTAMATE LIGASE"/>
    <property type="match status" value="1"/>
</dbReference>
<dbReference type="GO" id="GO:0005524">
    <property type="term" value="F:ATP binding"/>
    <property type="evidence" value="ECO:0007669"/>
    <property type="project" value="UniProtKB-KW"/>
</dbReference>
<dbReference type="SUPFAM" id="SSF56059">
    <property type="entry name" value="Glutathione synthetase ATP-binding domain-like"/>
    <property type="match status" value="1"/>
</dbReference>
<evidence type="ECO:0000259" key="10">
    <source>
        <dbReference type="PROSITE" id="PS50975"/>
    </source>
</evidence>
<dbReference type="InterPro" id="IPR013815">
    <property type="entry name" value="ATP_grasp_subdomain_1"/>
</dbReference>
<name>X1AN23_9ZZZZ</name>
<dbReference type="NCBIfam" id="TIGR00768">
    <property type="entry name" value="rimK_fam"/>
    <property type="match status" value="1"/>
</dbReference>
<dbReference type="InterPro" id="IPR011761">
    <property type="entry name" value="ATP-grasp"/>
</dbReference>
<dbReference type="InterPro" id="IPR041107">
    <property type="entry name" value="Rimk_N"/>
</dbReference>
<dbReference type="EMBL" id="BART01019277">
    <property type="protein sequence ID" value="GAG84115.1"/>
    <property type="molecule type" value="Genomic_DNA"/>
</dbReference>
<evidence type="ECO:0000256" key="8">
    <source>
        <dbReference type="ARBA" id="ARBA00022917"/>
    </source>
</evidence>
<sequence length="237" mass="26074">MGIELQIVGPEEFDIIVTKEGRKSILHNSSPVDLPDCLIPRMGAGTTYFALAMIRHLERLGLFVLNSSQSIENAQNKLTTLQILATNNIPIPKTMLAKFPLNVDIVEREFTYPLIVKTVSGSYGKGVFFCENRAQLEDLADLIEVSKDQRVNVIIQEFVLFGNGKDIRVFVVGGRHIGAMVRIAREGKLKANFSAGGTVASFNLNPAMERLAVESARHVGLDIAGIDILFDGDSYRV</sequence>
<accession>X1AN23</accession>
<keyword evidence="3" id="KW-0436">Ligase</keyword>
<keyword evidence="6" id="KW-0067">ATP-binding</keyword>
<protein>
    <recommendedName>
        <fullName evidence="10">ATP-grasp domain-containing protein</fullName>
    </recommendedName>
</protein>
<dbReference type="PANTHER" id="PTHR21621">
    <property type="entry name" value="RIBOSOMAL PROTEIN S6 MODIFICATION PROTEIN"/>
    <property type="match status" value="1"/>
</dbReference>
<dbReference type="GO" id="GO:0046872">
    <property type="term" value="F:metal ion binding"/>
    <property type="evidence" value="ECO:0007669"/>
    <property type="project" value="UniProtKB-KW"/>
</dbReference>
<feature type="domain" description="ATP-grasp" evidence="10">
    <location>
        <begin position="81"/>
        <end position="159"/>
    </location>
</feature>
<evidence type="ECO:0000256" key="6">
    <source>
        <dbReference type="ARBA" id="ARBA00022840"/>
    </source>
</evidence>
<comment type="caution">
    <text evidence="11">The sequence shown here is derived from an EMBL/GenBank/DDBJ whole genome shotgun (WGS) entry which is preliminary data.</text>
</comment>
<dbReference type="GO" id="GO:0043774">
    <property type="term" value="F:coenzyme F420-2 alpha-glutamyl ligase activity"/>
    <property type="evidence" value="ECO:0007669"/>
    <property type="project" value="TreeGrafter"/>
</dbReference>
<keyword evidence="8" id="KW-0648">Protein biosynthesis</keyword>
<dbReference type="Pfam" id="PF08443">
    <property type="entry name" value="RimK"/>
    <property type="match status" value="1"/>
</dbReference>